<dbReference type="Gene3D" id="3.30.450.170">
    <property type="entry name" value="Two-component histidine kinase, sensor domain"/>
    <property type="match status" value="1"/>
</dbReference>
<evidence type="ECO:0000259" key="12">
    <source>
        <dbReference type="PROSITE" id="PS50885"/>
    </source>
</evidence>
<evidence type="ECO:0000256" key="6">
    <source>
        <dbReference type="ARBA" id="ARBA00022679"/>
    </source>
</evidence>
<dbReference type="Gene3D" id="3.30.565.10">
    <property type="entry name" value="Histidine kinase-like ATPase, C-terminal domain"/>
    <property type="match status" value="1"/>
</dbReference>
<evidence type="ECO:0000256" key="10">
    <source>
        <dbReference type="SAM" id="Phobius"/>
    </source>
</evidence>
<feature type="domain" description="Histidine kinase" evidence="11">
    <location>
        <begin position="241"/>
        <end position="468"/>
    </location>
</feature>
<keyword evidence="4" id="KW-1003">Cell membrane</keyword>
<evidence type="ECO:0000256" key="4">
    <source>
        <dbReference type="ARBA" id="ARBA00022475"/>
    </source>
</evidence>
<dbReference type="InterPro" id="IPR003594">
    <property type="entry name" value="HATPase_dom"/>
</dbReference>
<protein>
    <recommendedName>
        <fullName evidence="3">histidine kinase</fullName>
        <ecNumber evidence="3">2.7.13.3</ecNumber>
    </recommendedName>
</protein>
<keyword evidence="10" id="KW-0812">Transmembrane</keyword>
<dbReference type="SMART" id="SM00304">
    <property type="entry name" value="HAMP"/>
    <property type="match status" value="1"/>
</dbReference>
<sequence>MNRPLMWKLCWTIAAGTVALFWAIDLLINRTEHRMSYIDQEYQEELLALGLEAEHILTTQGEQALGLWLEALQQRENTWAGVIKADIEAIANSHIPQQYRDNFRLGRNVEWKIHLYFEWNPIMDVTYPGGTFAEQNLYLLVQLPQRMRPGAYIQYTNWILKLLLPFLLLTALALILYRHVMLPLKQLEKATRQFSLGNYDVRVRSCLGNRNDELAALAGTFDGMTEKIGSLIITQRQLIADLSHELRTPLARIDMAVECIEHQINPGESMERLKKESSTMRHLVEDTLTLAWLENEKPSLNEEAVDLIELLDLLVEDARFEYPDREITTHFTDQAVLEKSSHRALAQAFENIIRNALKYTPAGGTVNLAISRRNDQFLVEVIDQGPGVPAEYIKDIFKPFFRVEKSRRGNHSDVANSGQTGGFGLGLALARRQIEAVSGSIEAVNCSEPDASCGHKKGLKMRICLPIQ</sequence>
<evidence type="ECO:0000313" key="14">
    <source>
        <dbReference type="Proteomes" id="UP001595476"/>
    </source>
</evidence>
<keyword evidence="5" id="KW-0597">Phosphoprotein</keyword>
<accession>A0ABV7HFU3</accession>
<dbReference type="Proteomes" id="UP001595476">
    <property type="component" value="Unassembled WGS sequence"/>
</dbReference>
<dbReference type="Pfam" id="PF00672">
    <property type="entry name" value="HAMP"/>
    <property type="match status" value="1"/>
</dbReference>
<evidence type="ECO:0000256" key="5">
    <source>
        <dbReference type="ARBA" id="ARBA00022553"/>
    </source>
</evidence>
<dbReference type="CDD" id="cd00082">
    <property type="entry name" value="HisKA"/>
    <property type="match status" value="1"/>
</dbReference>
<dbReference type="Gene3D" id="1.10.287.130">
    <property type="match status" value="1"/>
</dbReference>
<comment type="caution">
    <text evidence="13">The sequence shown here is derived from an EMBL/GenBank/DDBJ whole genome shotgun (WGS) entry which is preliminary data.</text>
</comment>
<reference evidence="14" key="1">
    <citation type="journal article" date="2019" name="Int. J. Syst. Evol. Microbiol.">
        <title>The Global Catalogue of Microorganisms (GCM) 10K type strain sequencing project: providing services to taxonomists for standard genome sequencing and annotation.</title>
        <authorList>
            <consortium name="The Broad Institute Genomics Platform"/>
            <consortium name="The Broad Institute Genome Sequencing Center for Infectious Disease"/>
            <person name="Wu L."/>
            <person name="Ma J."/>
        </authorList>
    </citation>
    <scope>NUCLEOTIDE SEQUENCE [LARGE SCALE GENOMIC DNA]</scope>
    <source>
        <strain evidence="14">KCTC 52438</strain>
    </source>
</reference>
<dbReference type="InterPro" id="IPR038428">
    <property type="entry name" value="HK_sensor_dom_sf"/>
</dbReference>
<comment type="subcellular location">
    <subcellularLocation>
        <location evidence="2">Cell membrane</location>
        <topology evidence="2">Multi-pass membrane protein</topology>
    </subcellularLocation>
</comment>
<dbReference type="SUPFAM" id="SSF55874">
    <property type="entry name" value="ATPase domain of HSP90 chaperone/DNA topoisomerase II/histidine kinase"/>
    <property type="match status" value="1"/>
</dbReference>
<dbReference type="CDD" id="cd06225">
    <property type="entry name" value="HAMP"/>
    <property type="match status" value="1"/>
</dbReference>
<dbReference type="PANTHER" id="PTHR44936">
    <property type="entry name" value="SENSOR PROTEIN CREC"/>
    <property type="match status" value="1"/>
</dbReference>
<dbReference type="Gene3D" id="1.10.8.500">
    <property type="entry name" value="HAMP domain in histidine kinase"/>
    <property type="match status" value="1"/>
</dbReference>
<evidence type="ECO:0000256" key="7">
    <source>
        <dbReference type="ARBA" id="ARBA00022741"/>
    </source>
</evidence>
<name>A0ABV7HFU3_9GAMM</name>
<evidence type="ECO:0000256" key="9">
    <source>
        <dbReference type="ARBA" id="ARBA00022840"/>
    </source>
</evidence>
<keyword evidence="14" id="KW-1185">Reference proteome</keyword>
<dbReference type="EC" id="2.7.13.3" evidence="3"/>
<feature type="transmembrane region" description="Helical" evidence="10">
    <location>
        <begin position="6"/>
        <end position="28"/>
    </location>
</feature>
<dbReference type="RefSeq" id="WP_386722672.1">
    <property type="nucleotide sequence ID" value="NZ_JBHRSZ010000007.1"/>
</dbReference>
<evidence type="ECO:0000259" key="11">
    <source>
        <dbReference type="PROSITE" id="PS50109"/>
    </source>
</evidence>
<dbReference type="EMBL" id="JBHRSZ010000007">
    <property type="protein sequence ID" value="MFC3152747.1"/>
    <property type="molecule type" value="Genomic_DNA"/>
</dbReference>
<evidence type="ECO:0000256" key="1">
    <source>
        <dbReference type="ARBA" id="ARBA00000085"/>
    </source>
</evidence>
<dbReference type="Pfam" id="PF16750">
    <property type="entry name" value="HK_sensor"/>
    <property type="match status" value="1"/>
</dbReference>
<dbReference type="PANTHER" id="PTHR44936:SF10">
    <property type="entry name" value="SENSOR PROTEIN RSTB"/>
    <property type="match status" value="1"/>
</dbReference>
<dbReference type="InterPro" id="IPR031930">
    <property type="entry name" value="HK_sensor"/>
</dbReference>
<keyword evidence="8 13" id="KW-0418">Kinase</keyword>
<proteinExistence type="predicted"/>
<evidence type="ECO:0000256" key="2">
    <source>
        <dbReference type="ARBA" id="ARBA00004651"/>
    </source>
</evidence>
<dbReference type="Pfam" id="PF02518">
    <property type="entry name" value="HATPase_c"/>
    <property type="match status" value="1"/>
</dbReference>
<feature type="transmembrane region" description="Helical" evidence="10">
    <location>
        <begin position="155"/>
        <end position="177"/>
    </location>
</feature>
<dbReference type="InterPro" id="IPR036890">
    <property type="entry name" value="HATPase_C_sf"/>
</dbReference>
<dbReference type="InterPro" id="IPR005467">
    <property type="entry name" value="His_kinase_dom"/>
</dbReference>
<dbReference type="InterPro" id="IPR050980">
    <property type="entry name" value="2C_sensor_his_kinase"/>
</dbReference>
<keyword evidence="10" id="KW-1133">Transmembrane helix</keyword>
<keyword evidence="10" id="KW-0472">Membrane</keyword>
<dbReference type="Pfam" id="PF00512">
    <property type="entry name" value="HisKA"/>
    <property type="match status" value="1"/>
</dbReference>
<evidence type="ECO:0000313" key="13">
    <source>
        <dbReference type="EMBL" id="MFC3152747.1"/>
    </source>
</evidence>
<dbReference type="SUPFAM" id="SSF158472">
    <property type="entry name" value="HAMP domain-like"/>
    <property type="match status" value="1"/>
</dbReference>
<evidence type="ECO:0000256" key="8">
    <source>
        <dbReference type="ARBA" id="ARBA00022777"/>
    </source>
</evidence>
<gene>
    <name evidence="13" type="ORF">ACFOEK_17045</name>
</gene>
<dbReference type="SMART" id="SM00387">
    <property type="entry name" value="HATPase_c"/>
    <property type="match status" value="1"/>
</dbReference>
<comment type="catalytic activity">
    <reaction evidence="1">
        <text>ATP + protein L-histidine = ADP + protein N-phospho-L-histidine.</text>
        <dbReference type="EC" id="2.7.13.3"/>
    </reaction>
</comment>
<dbReference type="PRINTS" id="PR00344">
    <property type="entry name" value="BCTRLSENSOR"/>
</dbReference>
<feature type="domain" description="HAMP" evidence="12">
    <location>
        <begin position="178"/>
        <end position="233"/>
    </location>
</feature>
<dbReference type="InterPro" id="IPR003661">
    <property type="entry name" value="HisK_dim/P_dom"/>
</dbReference>
<dbReference type="GO" id="GO:0016301">
    <property type="term" value="F:kinase activity"/>
    <property type="evidence" value="ECO:0007669"/>
    <property type="project" value="UniProtKB-KW"/>
</dbReference>
<dbReference type="PROSITE" id="PS50885">
    <property type="entry name" value="HAMP"/>
    <property type="match status" value="1"/>
</dbReference>
<dbReference type="InterPro" id="IPR036097">
    <property type="entry name" value="HisK_dim/P_sf"/>
</dbReference>
<dbReference type="SUPFAM" id="SSF47384">
    <property type="entry name" value="Homodimeric domain of signal transducing histidine kinase"/>
    <property type="match status" value="1"/>
</dbReference>
<dbReference type="SMART" id="SM00388">
    <property type="entry name" value="HisKA"/>
    <property type="match status" value="1"/>
</dbReference>
<dbReference type="InterPro" id="IPR004358">
    <property type="entry name" value="Sig_transdc_His_kin-like_C"/>
</dbReference>
<dbReference type="InterPro" id="IPR003660">
    <property type="entry name" value="HAMP_dom"/>
</dbReference>
<dbReference type="PROSITE" id="PS50109">
    <property type="entry name" value="HIS_KIN"/>
    <property type="match status" value="1"/>
</dbReference>
<organism evidence="13 14">
    <name type="scientific">Litoribrevibacter euphylliae</name>
    <dbReference type="NCBI Taxonomy" id="1834034"/>
    <lineage>
        <taxon>Bacteria</taxon>
        <taxon>Pseudomonadati</taxon>
        <taxon>Pseudomonadota</taxon>
        <taxon>Gammaproteobacteria</taxon>
        <taxon>Oceanospirillales</taxon>
        <taxon>Oceanospirillaceae</taxon>
        <taxon>Litoribrevibacter</taxon>
    </lineage>
</organism>
<keyword evidence="6" id="KW-0808">Transferase</keyword>
<evidence type="ECO:0000256" key="3">
    <source>
        <dbReference type="ARBA" id="ARBA00012438"/>
    </source>
</evidence>
<keyword evidence="9" id="KW-0067">ATP-binding</keyword>
<keyword evidence="7" id="KW-0547">Nucleotide-binding</keyword>